<gene>
    <name evidence="2" type="ORF">GCM10023336_14220</name>
</gene>
<dbReference type="InterPro" id="IPR007235">
    <property type="entry name" value="Glyco_trans_28_C"/>
</dbReference>
<sequence>MYITGGAQGGEQINGLMREVPPWLLSAANVVHQCGPNWVERSRQAAEGLPPEHYSHDLRKRCQGVFSV</sequence>
<dbReference type="EMBL" id="BAABKC010000019">
    <property type="protein sequence ID" value="GAA5048256.1"/>
    <property type="molecule type" value="Genomic_DNA"/>
</dbReference>
<feature type="domain" description="Glycosyl transferase family 28 C-terminal" evidence="1">
    <location>
        <begin position="2"/>
        <end position="45"/>
    </location>
</feature>
<evidence type="ECO:0000259" key="1">
    <source>
        <dbReference type="Pfam" id="PF04101"/>
    </source>
</evidence>
<organism evidence="2 3">
    <name type="scientific">Streptomyces similanensis</name>
    <dbReference type="NCBI Taxonomy" id="1274988"/>
    <lineage>
        <taxon>Bacteria</taxon>
        <taxon>Bacillati</taxon>
        <taxon>Actinomycetota</taxon>
        <taxon>Actinomycetes</taxon>
        <taxon>Kitasatosporales</taxon>
        <taxon>Streptomycetaceae</taxon>
        <taxon>Streptomyces</taxon>
    </lineage>
</organism>
<name>A0ABP9JZM9_9ACTN</name>
<dbReference type="RefSeq" id="WP_425588966.1">
    <property type="nucleotide sequence ID" value="NZ_BAABKC010000019.1"/>
</dbReference>
<protein>
    <recommendedName>
        <fullName evidence="1">Glycosyl transferase family 28 C-terminal domain-containing protein</fullName>
    </recommendedName>
</protein>
<keyword evidence="3" id="KW-1185">Reference proteome</keyword>
<proteinExistence type="predicted"/>
<evidence type="ECO:0000313" key="2">
    <source>
        <dbReference type="EMBL" id="GAA5048256.1"/>
    </source>
</evidence>
<reference evidence="3" key="1">
    <citation type="journal article" date="2019" name="Int. J. Syst. Evol. Microbiol.">
        <title>The Global Catalogue of Microorganisms (GCM) 10K type strain sequencing project: providing services to taxonomists for standard genome sequencing and annotation.</title>
        <authorList>
            <consortium name="The Broad Institute Genomics Platform"/>
            <consortium name="The Broad Institute Genome Sequencing Center for Infectious Disease"/>
            <person name="Wu L."/>
            <person name="Ma J."/>
        </authorList>
    </citation>
    <scope>NUCLEOTIDE SEQUENCE [LARGE SCALE GENOMIC DNA]</scope>
    <source>
        <strain evidence="3">JCM 18410</strain>
    </source>
</reference>
<comment type="caution">
    <text evidence="2">The sequence shown here is derived from an EMBL/GenBank/DDBJ whole genome shotgun (WGS) entry which is preliminary data.</text>
</comment>
<dbReference type="SUPFAM" id="SSF53756">
    <property type="entry name" value="UDP-Glycosyltransferase/glycogen phosphorylase"/>
    <property type="match status" value="1"/>
</dbReference>
<dbReference type="Gene3D" id="3.40.50.2000">
    <property type="entry name" value="Glycogen Phosphorylase B"/>
    <property type="match status" value="1"/>
</dbReference>
<dbReference type="Proteomes" id="UP001500124">
    <property type="component" value="Unassembled WGS sequence"/>
</dbReference>
<evidence type="ECO:0000313" key="3">
    <source>
        <dbReference type="Proteomes" id="UP001500124"/>
    </source>
</evidence>
<accession>A0ABP9JZM9</accession>
<dbReference type="Pfam" id="PF04101">
    <property type="entry name" value="Glyco_tran_28_C"/>
    <property type="match status" value="1"/>
</dbReference>